<dbReference type="EC" id="4.1.1.23" evidence="3"/>
<comment type="caution">
    <text evidence="3">The sequence shown here is derived from an EMBL/GenBank/DDBJ whole genome shotgun (WGS) entry which is preliminary data.</text>
</comment>
<dbReference type="PANTHER" id="PTHR35039:SF3">
    <property type="entry name" value="3-KETO-L-GULONATE-6-PHOSPHATE DECARBOXYLASE SGBH-RELATED"/>
    <property type="match status" value="1"/>
</dbReference>
<dbReference type="Pfam" id="PF00215">
    <property type="entry name" value="OMPdecase"/>
    <property type="match status" value="1"/>
</dbReference>
<dbReference type="InterPro" id="IPR001754">
    <property type="entry name" value="OMPdeCOase_dom"/>
</dbReference>
<dbReference type="PANTHER" id="PTHR35039">
    <property type="entry name" value="3-KETO-L-GULONATE-6-PHOSPHATE DECARBOXYLASE SGBH-RELATED"/>
    <property type="match status" value="1"/>
</dbReference>
<dbReference type="Gene3D" id="3.20.20.70">
    <property type="entry name" value="Aldolase class I"/>
    <property type="match status" value="1"/>
</dbReference>
<dbReference type="GO" id="GO:0004590">
    <property type="term" value="F:orotidine-5'-phosphate decarboxylase activity"/>
    <property type="evidence" value="ECO:0007669"/>
    <property type="project" value="UniProtKB-EC"/>
</dbReference>
<protein>
    <submittedName>
        <fullName evidence="3">Orotidine 5'-phosphate decarboxylase</fullName>
        <ecNumber evidence="3">4.1.1.23</ecNumber>
    </submittedName>
</protein>
<dbReference type="RefSeq" id="WP_221676973.1">
    <property type="nucleotide sequence ID" value="NZ_JARPYF010000013.1"/>
</dbReference>
<evidence type="ECO:0000256" key="1">
    <source>
        <dbReference type="ARBA" id="ARBA00023239"/>
    </source>
</evidence>
<evidence type="ECO:0000259" key="2">
    <source>
        <dbReference type="SMART" id="SM00934"/>
    </source>
</evidence>
<dbReference type="SUPFAM" id="SSF51366">
    <property type="entry name" value="Ribulose-phoshate binding barrel"/>
    <property type="match status" value="1"/>
</dbReference>
<organism evidence="3 4">
    <name type="scientific">Enterococcus hulanensis</name>
    <dbReference type="NCBI Taxonomy" id="2559929"/>
    <lineage>
        <taxon>Bacteria</taxon>
        <taxon>Bacillati</taxon>
        <taxon>Bacillota</taxon>
        <taxon>Bacilli</taxon>
        <taxon>Lactobacillales</taxon>
        <taxon>Enterococcaceae</taxon>
        <taxon>Enterococcus</taxon>
    </lineage>
</organism>
<feature type="domain" description="Orotidine 5'-phosphate decarboxylase" evidence="2">
    <location>
        <begin position="2"/>
        <end position="202"/>
    </location>
</feature>
<keyword evidence="4" id="KW-1185">Reference proteome</keyword>
<reference evidence="3 4" key="1">
    <citation type="submission" date="2023-03" db="EMBL/GenBank/DDBJ databases">
        <authorList>
            <person name="Shen W."/>
            <person name="Cai J."/>
        </authorList>
    </citation>
    <scope>NUCLEOTIDE SEQUENCE [LARGE SCALE GENOMIC DNA]</scope>
    <source>
        <strain evidence="3 4">D6-4</strain>
    </source>
</reference>
<sequence length="208" mass="22962">MRLQTAIDRVSLEDAVALAKQLDGKTDILEMGTSLVKDYGNVAIEKLREVLPQTRLLVDSKTIDEGAYEFNQAFRHGGDIVTVMGAASVDTLHACYDVAQKENKTMMIDLLEVSAEKIERIKDFPEAIYALHHSVDRKDHFDAAASVEAFRQRYPEIKRLAIAGGIDLEQAQILAEQGIIEVVIVGSKIAKADDPLKAVNEFMGAVHK</sequence>
<dbReference type="InterPro" id="IPR013785">
    <property type="entry name" value="Aldolase_TIM"/>
</dbReference>
<accession>A0ABU3F3Q4</accession>
<dbReference type="EMBL" id="JARPYI010000013">
    <property type="protein sequence ID" value="MDT2601754.1"/>
    <property type="molecule type" value="Genomic_DNA"/>
</dbReference>
<dbReference type="InterPro" id="IPR011060">
    <property type="entry name" value="RibuloseP-bd_barrel"/>
</dbReference>
<gene>
    <name evidence="3" type="ORF">P7D85_18395</name>
</gene>
<proteinExistence type="predicted"/>
<evidence type="ECO:0000313" key="3">
    <source>
        <dbReference type="EMBL" id="MDT2601754.1"/>
    </source>
</evidence>
<name>A0ABU3F3Q4_9ENTE</name>
<evidence type="ECO:0000313" key="4">
    <source>
        <dbReference type="Proteomes" id="UP001252875"/>
    </source>
</evidence>
<keyword evidence="1 3" id="KW-0456">Lyase</keyword>
<dbReference type="SMART" id="SM00934">
    <property type="entry name" value="OMPdecase"/>
    <property type="match status" value="1"/>
</dbReference>
<dbReference type="Proteomes" id="UP001252875">
    <property type="component" value="Unassembled WGS sequence"/>
</dbReference>